<dbReference type="EMBL" id="BAABET010000004">
    <property type="protein sequence ID" value="GAA4310551.1"/>
    <property type="molecule type" value="Genomic_DNA"/>
</dbReference>
<dbReference type="Gene3D" id="1.10.3020.10">
    <property type="entry name" value="alpha-amino acid ester hydrolase ( Helical cap domain)"/>
    <property type="match status" value="1"/>
</dbReference>
<dbReference type="PANTHER" id="PTHR43056">
    <property type="entry name" value="PEPTIDASE S9 PROLYL OLIGOPEPTIDASE"/>
    <property type="match status" value="1"/>
</dbReference>
<feature type="domain" description="Xaa-Pro dipeptidyl-peptidase C-terminal" evidence="2">
    <location>
        <begin position="295"/>
        <end position="520"/>
    </location>
</feature>
<dbReference type="SMART" id="SM00939">
    <property type="entry name" value="PepX_C"/>
    <property type="match status" value="1"/>
</dbReference>
<sequence>MKYRDRFARQVVREDVWIPTRDGRTRLHARIWRPADAGTSPVPALLEYLPYRKSDWTAPRDAQRHPWYAGHGYASVRVDIRGHGDSEGTPGDEYDAQELADGVDVVNWLAAQPWCTGKVGMFGISWGGFNSLQIAALAPEPLKAIVTVCSTDDRYDNDVHYTGGAVLGIDMLAWAGTMLAFTARPPDPANVGADRWLPMWRERLDALEPFLHTWLEHQQRDDYWRHGSVCEDYPAIGAAVLAVGGWNDPYRDTVLRLVEHLPGERVRGIIGPWSHQYPDRGLPPGPAIGFLQETLRWWDQHLKGIDTGIMAEPLLRAWLSDPVPPAPSHEELPGRWVSDAEWPSPDVTWDTRPLGESRDPVLVRSPQHTGLDAGRFFPFGNAADLPPDQREEDGRSVCFDSAPLDRRVEILGRPRVRLRLDSATPRAHVVARVCDVAPDGSSTLVTRGVLNLLSRQGREHAVEWTPGTYEDVEFELNGTGYAFPPGHRVRVALSDAYWPWVWPHGERGALHVVPADSAVLLPVREAADEVPVGFEEPEQAAPMPVTYDTPAHPRPERLVTHDVATGEWTLEVDPGYGGSRTYPDGLRYEESARETYTIRSDDPLSARAVSEWHIRLRRGDDWDAEIMTRTELRATAAEFIMDSRVEARGNGETVAERVWHRTTPRTSG</sequence>
<keyword evidence="1 3" id="KW-0378">Hydrolase</keyword>
<reference evidence="4" key="1">
    <citation type="journal article" date="2019" name="Int. J. Syst. Evol. Microbiol.">
        <title>The Global Catalogue of Microorganisms (GCM) 10K type strain sequencing project: providing services to taxonomists for standard genome sequencing and annotation.</title>
        <authorList>
            <consortium name="The Broad Institute Genomics Platform"/>
            <consortium name="The Broad Institute Genome Sequencing Center for Infectious Disease"/>
            <person name="Wu L."/>
            <person name="Ma J."/>
        </authorList>
    </citation>
    <scope>NUCLEOTIDE SEQUENCE [LARGE SCALE GENOMIC DNA]</scope>
    <source>
        <strain evidence="4">JCM 31290</strain>
    </source>
</reference>
<dbReference type="InterPro" id="IPR005674">
    <property type="entry name" value="CocE/Ser_esterase"/>
</dbReference>
<organism evidence="3 4">
    <name type="scientific">Streptomyces venetus</name>
    <dbReference type="NCBI Taxonomy" id="1701086"/>
    <lineage>
        <taxon>Bacteria</taxon>
        <taxon>Bacillati</taxon>
        <taxon>Actinomycetota</taxon>
        <taxon>Actinomycetes</taxon>
        <taxon>Kitasatosporales</taxon>
        <taxon>Streptomycetaceae</taxon>
        <taxon>Streptomyces</taxon>
    </lineage>
</organism>
<name>A0ABP8FT67_9ACTN</name>
<dbReference type="NCBIfam" id="TIGR00976">
    <property type="entry name" value="CocE_NonD"/>
    <property type="match status" value="1"/>
</dbReference>
<dbReference type="SUPFAM" id="SSF49785">
    <property type="entry name" value="Galactose-binding domain-like"/>
    <property type="match status" value="1"/>
</dbReference>
<dbReference type="Pfam" id="PF08530">
    <property type="entry name" value="PepX_C"/>
    <property type="match status" value="1"/>
</dbReference>
<comment type="caution">
    <text evidence="3">The sequence shown here is derived from an EMBL/GenBank/DDBJ whole genome shotgun (WGS) entry which is preliminary data.</text>
</comment>
<dbReference type="GO" id="GO:0016787">
    <property type="term" value="F:hydrolase activity"/>
    <property type="evidence" value="ECO:0007669"/>
    <property type="project" value="UniProtKB-KW"/>
</dbReference>
<dbReference type="InterPro" id="IPR013736">
    <property type="entry name" value="Xaa-Pro_dipept_C"/>
</dbReference>
<dbReference type="InterPro" id="IPR050585">
    <property type="entry name" value="Xaa-Pro_dipeptidyl-ppase/CocE"/>
</dbReference>
<protein>
    <submittedName>
        <fullName evidence="3">CocE/NonD family hydrolase</fullName>
    </submittedName>
</protein>
<dbReference type="Gene3D" id="3.40.50.1820">
    <property type="entry name" value="alpha/beta hydrolase"/>
    <property type="match status" value="1"/>
</dbReference>
<evidence type="ECO:0000313" key="3">
    <source>
        <dbReference type="EMBL" id="GAA4310551.1"/>
    </source>
</evidence>
<dbReference type="InterPro" id="IPR029058">
    <property type="entry name" value="AB_hydrolase_fold"/>
</dbReference>
<dbReference type="PANTHER" id="PTHR43056:SF10">
    <property type="entry name" value="COCE_NOND FAMILY, PUTATIVE (AFU_ORTHOLOGUE AFUA_7G00600)-RELATED"/>
    <property type="match status" value="1"/>
</dbReference>
<keyword evidence="4" id="KW-1185">Reference proteome</keyword>
<dbReference type="RefSeq" id="WP_345661994.1">
    <property type="nucleotide sequence ID" value="NZ_BAABET010000004.1"/>
</dbReference>
<evidence type="ECO:0000259" key="2">
    <source>
        <dbReference type="SMART" id="SM00939"/>
    </source>
</evidence>
<accession>A0ABP8FT67</accession>
<evidence type="ECO:0000256" key="1">
    <source>
        <dbReference type="ARBA" id="ARBA00022801"/>
    </source>
</evidence>
<dbReference type="Pfam" id="PF02129">
    <property type="entry name" value="Peptidase_S15"/>
    <property type="match status" value="1"/>
</dbReference>
<dbReference type="InterPro" id="IPR000383">
    <property type="entry name" value="Xaa-Pro-like_dom"/>
</dbReference>
<dbReference type="InterPro" id="IPR008979">
    <property type="entry name" value="Galactose-bd-like_sf"/>
</dbReference>
<dbReference type="Gene3D" id="2.60.120.260">
    <property type="entry name" value="Galactose-binding domain-like"/>
    <property type="match status" value="1"/>
</dbReference>
<proteinExistence type="predicted"/>
<evidence type="ECO:0000313" key="4">
    <source>
        <dbReference type="Proteomes" id="UP001501115"/>
    </source>
</evidence>
<dbReference type="Proteomes" id="UP001501115">
    <property type="component" value="Unassembled WGS sequence"/>
</dbReference>
<gene>
    <name evidence="3" type="ORF">GCM10023086_30350</name>
</gene>
<dbReference type="SUPFAM" id="SSF53474">
    <property type="entry name" value="alpha/beta-Hydrolases"/>
    <property type="match status" value="1"/>
</dbReference>